<reference evidence="1 2" key="1">
    <citation type="journal article" date="2018" name="Sci. Rep.">
        <title>Genomic signatures of local adaptation to the degree of environmental predictability in rotifers.</title>
        <authorList>
            <person name="Franch-Gras L."/>
            <person name="Hahn C."/>
            <person name="Garcia-Roger E.M."/>
            <person name="Carmona M.J."/>
            <person name="Serra M."/>
            <person name="Gomez A."/>
        </authorList>
    </citation>
    <scope>NUCLEOTIDE SEQUENCE [LARGE SCALE GENOMIC DNA]</scope>
    <source>
        <strain evidence="1">HYR1</strain>
    </source>
</reference>
<gene>
    <name evidence="1" type="ORF">BpHYR1_016385</name>
</gene>
<name>A0A3M7SWN7_BRAPC</name>
<dbReference type="AlphaFoldDB" id="A0A3M7SWN7"/>
<dbReference type="Proteomes" id="UP000276133">
    <property type="component" value="Unassembled WGS sequence"/>
</dbReference>
<proteinExistence type="predicted"/>
<organism evidence="1 2">
    <name type="scientific">Brachionus plicatilis</name>
    <name type="common">Marine rotifer</name>
    <name type="synonym">Brachionus muelleri</name>
    <dbReference type="NCBI Taxonomy" id="10195"/>
    <lineage>
        <taxon>Eukaryota</taxon>
        <taxon>Metazoa</taxon>
        <taxon>Spiralia</taxon>
        <taxon>Gnathifera</taxon>
        <taxon>Rotifera</taxon>
        <taxon>Eurotatoria</taxon>
        <taxon>Monogononta</taxon>
        <taxon>Pseudotrocha</taxon>
        <taxon>Ploima</taxon>
        <taxon>Brachionidae</taxon>
        <taxon>Brachionus</taxon>
    </lineage>
</organism>
<protein>
    <submittedName>
        <fullName evidence="1">Uncharacterized protein</fullName>
    </submittedName>
</protein>
<keyword evidence="2" id="KW-1185">Reference proteome</keyword>
<evidence type="ECO:0000313" key="2">
    <source>
        <dbReference type="Proteomes" id="UP000276133"/>
    </source>
</evidence>
<accession>A0A3M7SWN7</accession>
<evidence type="ECO:0000313" key="1">
    <source>
        <dbReference type="EMBL" id="RNA40241.1"/>
    </source>
</evidence>
<comment type="caution">
    <text evidence="1">The sequence shown here is derived from an EMBL/GenBank/DDBJ whole genome shotgun (WGS) entry which is preliminary data.</text>
</comment>
<dbReference type="EMBL" id="REGN01000657">
    <property type="protein sequence ID" value="RNA40241.1"/>
    <property type="molecule type" value="Genomic_DNA"/>
</dbReference>
<sequence length="102" mass="12516">MRCISAIQSFLNLFMEKFNFVLRFTVKRTNKILIITHLYNSNDFQNKENFLIRVDNISIYILMSFSCKTERFIIRMYLRLTKYNRIIRKEINKIVILIYTYV</sequence>